<dbReference type="GO" id="GO:0008061">
    <property type="term" value="F:chitin binding"/>
    <property type="evidence" value="ECO:0007669"/>
    <property type="project" value="InterPro"/>
</dbReference>
<evidence type="ECO:0000256" key="6">
    <source>
        <dbReference type="ARBA" id="ARBA00023295"/>
    </source>
</evidence>
<evidence type="ECO:0000256" key="3">
    <source>
        <dbReference type="ARBA" id="ARBA00022801"/>
    </source>
</evidence>
<keyword evidence="4" id="KW-0146">Chitin degradation</keyword>
<accession>A0AAD7VSQ8</accession>
<comment type="caution">
    <text evidence="12">The sequence shown here is derived from an EMBL/GenBank/DDBJ whole genome shotgun (WGS) entry which is preliminary data.</text>
</comment>
<evidence type="ECO:0000259" key="11">
    <source>
        <dbReference type="PROSITE" id="PS51910"/>
    </source>
</evidence>
<evidence type="ECO:0000313" key="12">
    <source>
        <dbReference type="EMBL" id="KAJ8099954.1"/>
    </source>
</evidence>
<evidence type="ECO:0000256" key="1">
    <source>
        <dbReference type="ARBA" id="ARBA00000822"/>
    </source>
</evidence>
<dbReference type="Gene3D" id="3.20.20.80">
    <property type="entry name" value="Glycosidases"/>
    <property type="match status" value="1"/>
</dbReference>
<dbReference type="SUPFAM" id="SSF51445">
    <property type="entry name" value="(Trans)glycosidases"/>
    <property type="match status" value="1"/>
</dbReference>
<evidence type="ECO:0000256" key="5">
    <source>
        <dbReference type="ARBA" id="ARBA00023277"/>
    </source>
</evidence>
<dbReference type="EMBL" id="JARPMG010000006">
    <property type="protein sequence ID" value="KAJ8099954.1"/>
    <property type="molecule type" value="Genomic_DNA"/>
</dbReference>
<evidence type="ECO:0000256" key="7">
    <source>
        <dbReference type="ARBA" id="ARBA00023326"/>
    </source>
</evidence>
<dbReference type="Pfam" id="PF00704">
    <property type="entry name" value="Glyco_hydro_18"/>
    <property type="match status" value="1"/>
</dbReference>
<evidence type="ECO:0000256" key="8">
    <source>
        <dbReference type="RuleBase" id="RU000489"/>
    </source>
</evidence>
<dbReference type="PANTHER" id="PTHR11177">
    <property type="entry name" value="CHITINASE"/>
    <property type="match status" value="1"/>
</dbReference>
<evidence type="ECO:0000256" key="2">
    <source>
        <dbReference type="ARBA" id="ARBA00012729"/>
    </source>
</evidence>
<dbReference type="PANTHER" id="PTHR11177:SF228">
    <property type="entry name" value="CHITINASE"/>
    <property type="match status" value="1"/>
</dbReference>
<evidence type="ECO:0000256" key="9">
    <source>
        <dbReference type="RuleBase" id="RU004453"/>
    </source>
</evidence>
<protein>
    <recommendedName>
        <fullName evidence="2">chitinase</fullName>
        <ecNumber evidence="2">3.2.1.14</ecNumber>
    </recommendedName>
</protein>
<dbReference type="PROSITE" id="PS01095">
    <property type="entry name" value="GH18_1"/>
    <property type="match status" value="1"/>
</dbReference>
<dbReference type="GeneID" id="80884842"/>
<feature type="domain" description="GH18" evidence="11">
    <location>
        <begin position="79"/>
        <end position="425"/>
    </location>
</feature>
<dbReference type="InterPro" id="IPR029070">
    <property type="entry name" value="Chitinase_insertion_sf"/>
</dbReference>
<keyword evidence="3 8" id="KW-0378">Hydrolase</keyword>
<keyword evidence="13" id="KW-1185">Reference proteome</keyword>
<dbReference type="InterPro" id="IPR017853">
    <property type="entry name" value="GH"/>
</dbReference>
<dbReference type="SMART" id="SM00636">
    <property type="entry name" value="Glyco_18"/>
    <property type="match status" value="1"/>
</dbReference>
<organism evidence="12 13">
    <name type="scientific">Lipomyces tetrasporus</name>
    <dbReference type="NCBI Taxonomy" id="54092"/>
    <lineage>
        <taxon>Eukaryota</taxon>
        <taxon>Fungi</taxon>
        <taxon>Dikarya</taxon>
        <taxon>Ascomycota</taxon>
        <taxon>Saccharomycotina</taxon>
        <taxon>Lipomycetes</taxon>
        <taxon>Lipomycetales</taxon>
        <taxon>Lipomycetaceae</taxon>
        <taxon>Lipomyces</taxon>
    </lineage>
</organism>
<dbReference type="InterPro" id="IPR011583">
    <property type="entry name" value="Chitinase_II/V-like_cat"/>
</dbReference>
<dbReference type="GO" id="GO:0005576">
    <property type="term" value="C:extracellular region"/>
    <property type="evidence" value="ECO:0007669"/>
    <property type="project" value="TreeGrafter"/>
</dbReference>
<evidence type="ECO:0000313" key="13">
    <source>
        <dbReference type="Proteomes" id="UP001217417"/>
    </source>
</evidence>
<feature type="region of interest" description="Disordered" evidence="10">
    <location>
        <begin position="1"/>
        <end position="23"/>
    </location>
</feature>
<comment type="similarity">
    <text evidence="9">Belongs to the glycosyl hydrolase 18 family.</text>
</comment>
<proteinExistence type="inferred from homology"/>
<dbReference type="AlphaFoldDB" id="A0AAD7VSQ8"/>
<comment type="catalytic activity">
    <reaction evidence="1">
        <text>Random endo-hydrolysis of N-acetyl-beta-D-glucosaminide (1-&gt;4)-beta-linkages in chitin and chitodextrins.</text>
        <dbReference type="EC" id="3.2.1.14"/>
    </reaction>
</comment>
<keyword evidence="6 8" id="KW-0326">Glycosidase</keyword>
<gene>
    <name evidence="12" type="ORF">POJ06DRAFT_276262</name>
</gene>
<dbReference type="PROSITE" id="PS51910">
    <property type="entry name" value="GH18_2"/>
    <property type="match status" value="1"/>
</dbReference>
<reference evidence="12" key="1">
    <citation type="submission" date="2023-03" db="EMBL/GenBank/DDBJ databases">
        <title>Near-Complete genome sequence of Lipomyces tetrasporous NRRL Y-64009, an oleaginous yeast capable of growing on lignocellulosic hydrolysates.</title>
        <authorList>
            <consortium name="Lawrence Berkeley National Laboratory"/>
            <person name="Jagtap S.S."/>
            <person name="Liu J.-J."/>
            <person name="Walukiewicz H.E."/>
            <person name="Pangilinan J."/>
            <person name="Lipzen A."/>
            <person name="Ahrendt S."/>
            <person name="Koriabine M."/>
            <person name="Cobaugh K."/>
            <person name="Salamov A."/>
            <person name="Yoshinaga Y."/>
            <person name="Ng V."/>
            <person name="Daum C."/>
            <person name="Grigoriev I.V."/>
            <person name="Slininger P.J."/>
            <person name="Dien B.S."/>
            <person name="Jin Y.-S."/>
            <person name="Rao C.V."/>
        </authorList>
    </citation>
    <scope>NUCLEOTIDE SEQUENCE</scope>
    <source>
        <strain evidence="12">NRRL Y-64009</strain>
    </source>
</reference>
<dbReference type="GO" id="GO:0006032">
    <property type="term" value="P:chitin catabolic process"/>
    <property type="evidence" value="ECO:0007669"/>
    <property type="project" value="UniProtKB-KW"/>
</dbReference>
<dbReference type="EC" id="3.2.1.14" evidence="2"/>
<dbReference type="RefSeq" id="XP_056043404.1">
    <property type="nucleotide sequence ID" value="XM_056189676.1"/>
</dbReference>
<dbReference type="GO" id="GO:0000272">
    <property type="term" value="P:polysaccharide catabolic process"/>
    <property type="evidence" value="ECO:0007669"/>
    <property type="project" value="UniProtKB-KW"/>
</dbReference>
<dbReference type="InterPro" id="IPR050314">
    <property type="entry name" value="Glycosyl_Hydrlase_18"/>
</dbReference>
<name>A0AAD7VSQ8_9ASCO</name>
<dbReference type="Proteomes" id="UP001217417">
    <property type="component" value="Unassembled WGS sequence"/>
</dbReference>
<dbReference type="GO" id="GO:0008843">
    <property type="term" value="F:endochitinase activity"/>
    <property type="evidence" value="ECO:0007669"/>
    <property type="project" value="UniProtKB-EC"/>
</dbReference>
<dbReference type="Gene3D" id="3.10.50.10">
    <property type="match status" value="1"/>
</dbReference>
<evidence type="ECO:0000256" key="4">
    <source>
        <dbReference type="ARBA" id="ARBA00023024"/>
    </source>
</evidence>
<keyword evidence="5" id="KW-0119">Carbohydrate metabolism</keyword>
<keyword evidence="7" id="KW-0624">Polysaccharide degradation</keyword>
<dbReference type="InterPro" id="IPR001579">
    <property type="entry name" value="Glyco_hydro_18_chit_AS"/>
</dbReference>
<sequence>MYVPLDFSMSKSRHKIQQPDEKSSQCISGLRSVANVSISLAPYEAFTANEPTNSPAATITSSAQLPVATASSSRAKRNYTNSIYYPDWACNIRPPTELPVANLTHIYYSFVGLNKDGSIYLTEPETAGKTGSTYLSSKKCLTALRNMRDRYKPELKLLVSVGGGSGSANFTTVASDYNRRARFAQELKDLLDQYSFDGVDVDWETPATKQEGDYYLQLLRTLRSTFPAGHYTLTAAYTGAEWALRAIDVPECISNVDQFNIMAYDYYGPWNGTSGYHGQLYSSTMNGDSGSNAVSYCLKNSTVPAGKLVLGIPLYAQGFPGVNGPDMTWSHSAMSPGGIQIQYNDLGIGSSGTEVYYDAELVGASIYNESDNIWYTFDNVQSVYAKTSFVTSLDLGGVYFWQGTGDLLGSRLSLINFAARALGVAS</sequence>
<dbReference type="InterPro" id="IPR001223">
    <property type="entry name" value="Glyco_hydro18_cat"/>
</dbReference>
<evidence type="ECO:0000256" key="10">
    <source>
        <dbReference type="SAM" id="MobiDB-lite"/>
    </source>
</evidence>